<dbReference type="Proteomes" id="UP000232323">
    <property type="component" value="Unassembled WGS sequence"/>
</dbReference>
<evidence type="ECO:0000256" key="1">
    <source>
        <dbReference type="SAM" id="MobiDB-lite"/>
    </source>
</evidence>
<reference evidence="2 3" key="1">
    <citation type="submission" date="2017-08" db="EMBL/GenBank/DDBJ databases">
        <title>Acidophilic green algal genome provides insights into adaptation to an acidic environment.</title>
        <authorList>
            <person name="Hirooka S."/>
            <person name="Hirose Y."/>
            <person name="Kanesaki Y."/>
            <person name="Higuchi S."/>
            <person name="Fujiwara T."/>
            <person name="Onuma R."/>
            <person name="Era A."/>
            <person name="Ohbayashi R."/>
            <person name="Uzuka A."/>
            <person name="Nozaki H."/>
            <person name="Yoshikawa H."/>
            <person name="Miyagishima S.Y."/>
        </authorList>
    </citation>
    <scope>NUCLEOTIDE SEQUENCE [LARGE SCALE GENOMIC DNA]</scope>
    <source>
        <strain evidence="2 3">NIES-2499</strain>
    </source>
</reference>
<feature type="region of interest" description="Disordered" evidence="1">
    <location>
        <begin position="223"/>
        <end position="249"/>
    </location>
</feature>
<feature type="region of interest" description="Disordered" evidence="1">
    <location>
        <begin position="53"/>
        <end position="98"/>
    </location>
</feature>
<organism evidence="2 3">
    <name type="scientific">Chlamydomonas eustigma</name>
    <dbReference type="NCBI Taxonomy" id="1157962"/>
    <lineage>
        <taxon>Eukaryota</taxon>
        <taxon>Viridiplantae</taxon>
        <taxon>Chlorophyta</taxon>
        <taxon>core chlorophytes</taxon>
        <taxon>Chlorophyceae</taxon>
        <taxon>CS clade</taxon>
        <taxon>Chlamydomonadales</taxon>
        <taxon>Chlamydomonadaceae</taxon>
        <taxon>Chlamydomonas</taxon>
    </lineage>
</organism>
<gene>
    <name evidence="2" type="ORF">CEUSTIGMA_g5110.t1</name>
</gene>
<feature type="compositionally biased region" description="Polar residues" evidence="1">
    <location>
        <begin position="58"/>
        <end position="75"/>
    </location>
</feature>
<accession>A0A250X3L9</accession>
<comment type="caution">
    <text evidence="2">The sequence shown here is derived from an EMBL/GenBank/DDBJ whole genome shotgun (WGS) entry which is preliminary data.</text>
</comment>
<proteinExistence type="predicted"/>
<protein>
    <submittedName>
        <fullName evidence="2">Uncharacterized protein</fullName>
    </submittedName>
</protein>
<evidence type="ECO:0000313" key="2">
    <source>
        <dbReference type="EMBL" id="GAX77667.1"/>
    </source>
</evidence>
<sequence>MIPGTIGVHGFEEARRQGGPHNLNINTWGTRAANVGVSRGHISPYLSMPNPPHLMNVSPMQEKNQKDFSSSSTAETDMPSWEHRARGQHRGSDNPNYTSSLVRALKAGKPTPLPASQHHGHTAPYNQWSTCKNDLSSWQARTLGSGATKRVLDAPWSGIRAHTAPESLKTASTAALHLVKPQSAVNLSSTASVDIASWSNRLGASSTTHATLLYGTISPNTYRGNKAQRAAPQPLRSSDHTHGFNEFSTASNDLHSWTQRLSRPDGNTVPSIRGQQDPWAQTLTESQAHAGLGQTGCGQGSTYHLHGGHHLTNTSTASVDTGSWEDRMGRALPQKLEFKSQRGKGFIDAYITHGHGFAGH</sequence>
<name>A0A250X3L9_9CHLO</name>
<dbReference type="EMBL" id="BEGY01000026">
    <property type="protein sequence ID" value="GAX77667.1"/>
    <property type="molecule type" value="Genomic_DNA"/>
</dbReference>
<dbReference type="AlphaFoldDB" id="A0A250X3L9"/>
<keyword evidence="3" id="KW-1185">Reference proteome</keyword>
<evidence type="ECO:0000313" key="3">
    <source>
        <dbReference type="Proteomes" id="UP000232323"/>
    </source>
</evidence>